<sequence>MKLYHILLLTVLVVLLEASASRVARQSEVETKDVNEIPTKDSDEFPDVDELEEPGFTFGFSLDTYHPFEEMFKHLEDTMKTFHDFMANATANIPDDYNSTTTDTMVIDGKTYNVRKTVIRKADNGSELFVRAFSMVPAEERKKRAVARLN</sequence>
<protein>
    <submittedName>
        <fullName evidence="2">Venom peptide Ht_186</fullName>
    </submittedName>
</protein>
<dbReference type="AlphaFoldDB" id="A0A1B3IJ78"/>
<dbReference type="EMBL" id="KU643154">
    <property type="protein sequence ID" value="AOF40246.1"/>
    <property type="molecule type" value="mRNA"/>
</dbReference>
<organism evidence="2">
    <name type="scientific">Hadogenes troglodytes</name>
    <dbReference type="NCBI Taxonomy" id="1577150"/>
    <lineage>
        <taxon>Eukaryota</taxon>
        <taxon>Metazoa</taxon>
        <taxon>Ecdysozoa</taxon>
        <taxon>Arthropoda</taxon>
        <taxon>Chelicerata</taxon>
        <taxon>Arachnida</taxon>
        <taxon>Scorpiones</taxon>
        <taxon>Iurida</taxon>
        <taxon>Scorpionoidea</taxon>
        <taxon>Hemiscorpiidae</taxon>
        <taxon>Hadogenes</taxon>
    </lineage>
</organism>
<keyword evidence="1" id="KW-0732">Signal</keyword>
<reference evidence="2" key="1">
    <citation type="journal article" date="2016" name="J. Proteomics">
        <title>Transcriptomic analysis of the venom glands from the scorpion Hadogenes troglodytes revealed unique and extremely high diversity of the venom peptides.</title>
        <authorList>
            <person name="Zhong J."/>
            <person name="Zeng X.C."/>
            <person name="Zeng X."/>
            <person name="Nie Y."/>
            <person name="Zhang L."/>
            <person name="Wu S."/>
            <person name="Bao A."/>
        </authorList>
    </citation>
    <scope>NUCLEOTIDE SEQUENCE</scope>
</reference>
<feature type="chain" id="PRO_5008548657" evidence="1">
    <location>
        <begin position="21"/>
        <end position="150"/>
    </location>
</feature>
<name>A0A1B3IJ78_9SCOR</name>
<evidence type="ECO:0000256" key="1">
    <source>
        <dbReference type="SAM" id="SignalP"/>
    </source>
</evidence>
<accession>A0A1B3IJ78</accession>
<feature type="signal peptide" evidence="1">
    <location>
        <begin position="1"/>
        <end position="20"/>
    </location>
</feature>
<evidence type="ECO:0000313" key="2">
    <source>
        <dbReference type="EMBL" id="AOF40246.1"/>
    </source>
</evidence>
<proteinExistence type="evidence at transcript level"/>